<dbReference type="KEGG" id="ffa:FFWV33_10995"/>
<evidence type="ECO:0000313" key="4">
    <source>
        <dbReference type="Proteomes" id="UP000244527"/>
    </source>
</evidence>
<dbReference type="InterPro" id="IPR053148">
    <property type="entry name" value="PD-DEXK-like_domain"/>
</dbReference>
<sequence>MNLENTYKPWLKSIKQKIKFAQLTVAVKVNSQLMELYWDLAKDIVSKQKEANWGDSVLEQLSIDLKLSFPDISGFSRRNLYAIRQWYLFYESIDSIVPQAVAQIPWGHNRLIISKIKNTDEAIFYANATVQNGWSREQLEIQIKNNFFLSKGKAVTNFKNTLPEFESQLAIETLKNPYNFDFLGLENDALEREIESAMMQHITSFLLELGKGFAFVGRQYAIQVGENNYAIDLLFYHLELRCYIVLELKSGKFKPEYAGKLNFYLSAIDSQLKHPQDNPSIGLILCKHKDKIEAEYSIRDIQKPIGISEYQLTQALPKNYQSKLPTVEQIELELNDL</sequence>
<dbReference type="OrthoDB" id="9801263at2"/>
<dbReference type="Gene3D" id="3.40.1350.10">
    <property type="match status" value="1"/>
</dbReference>
<dbReference type="PANTHER" id="PTHR30547">
    <property type="entry name" value="UNCHARACTERIZED PROTEIN YHCG-RELATED"/>
    <property type="match status" value="1"/>
</dbReference>
<organism evidence="3 4">
    <name type="scientific">Flavobacterium faecale</name>
    <dbReference type="NCBI Taxonomy" id="1355330"/>
    <lineage>
        <taxon>Bacteria</taxon>
        <taxon>Pseudomonadati</taxon>
        <taxon>Bacteroidota</taxon>
        <taxon>Flavobacteriia</taxon>
        <taxon>Flavobacteriales</taxon>
        <taxon>Flavobacteriaceae</taxon>
        <taxon>Flavobacterium</taxon>
    </lineage>
</organism>
<evidence type="ECO:0000259" key="2">
    <source>
        <dbReference type="Pfam" id="PF17761"/>
    </source>
</evidence>
<name>A0A2S1LE47_9FLAO</name>
<keyword evidence="4" id="KW-1185">Reference proteome</keyword>
<dbReference type="InterPro" id="IPR011856">
    <property type="entry name" value="tRNA_endonuc-like_dom_sf"/>
</dbReference>
<reference evidence="3 4" key="1">
    <citation type="submission" date="2017-04" db="EMBL/GenBank/DDBJ databases">
        <title>Compelte genome sequence of WV33.</title>
        <authorList>
            <person name="Lee P.C."/>
        </authorList>
    </citation>
    <scope>NUCLEOTIDE SEQUENCE [LARGE SCALE GENOMIC DNA]</scope>
    <source>
        <strain evidence="3 4">WV33</strain>
    </source>
</reference>
<gene>
    <name evidence="3" type="ORF">FFWV33_10995</name>
</gene>
<dbReference type="Pfam" id="PF06250">
    <property type="entry name" value="YhcG_C"/>
    <property type="match status" value="1"/>
</dbReference>
<feature type="domain" description="YhcG PDDEXK nuclease" evidence="1">
    <location>
        <begin position="172"/>
        <end position="325"/>
    </location>
</feature>
<dbReference type="InterPro" id="IPR009362">
    <property type="entry name" value="YhcG_C"/>
</dbReference>
<dbReference type="EMBL" id="CP020918">
    <property type="protein sequence ID" value="AWG22004.1"/>
    <property type="molecule type" value="Genomic_DNA"/>
</dbReference>
<evidence type="ECO:0000259" key="1">
    <source>
        <dbReference type="Pfam" id="PF06250"/>
    </source>
</evidence>
<dbReference type="AlphaFoldDB" id="A0A2S1LE47"/>
<dbReference type="GO" id="GO:0003676">
    <property type="term" value="F:nucleic acid binding"/>
    <property type="evidence" value="ECO:0007669"/>
    <property type="project" value="InterPro"/>
</dbReference>
<proteinExistence type="predicted"/>
<evidence type="ECO:0000313" key="3">
    <source>
        <dbReference type="EMBL" id="AWG22004.1"/>
    </source>
</evidence>
<dbReference type="InterPro" id="IPR041527">
    <property type="entry name" value="YhcG_N"/>
</dbReference>
<dbReference type="Proteomes" id="UP000244527">
    <property type="component" value="Chromosome"/>
</dbReference>
<dbReference type="RefSeq" id="WP_108740936.1">
    <property type="nucleotide sequence ID" value="NZ_CP020918.1"/>
</dbReference>
<dbReference type="Pfam" id="PF17761">
    <property type="entry name" value="DUF1016_N"/>
    <property type="match status" value="1"/>
</dbReference>
<accession>A0A2S1LE47</accession>
<evidence type="ECO:0008006" key="5">
    <source>
        <dbReference type="Google" id="ProtNLM"/>
    </source>
</evidence>
<protein>
    <recommendedName>
        <fullName evidence="5">DUF1016 domain-containing protein</fullName>
    </recommendedName>
</protein>
<dbReference type="PANTHER" id="PTHR30547:SF0">
    <property type="entry name" value="BLR8175 PROTEIN"/>
    <property type="match status" value="1"/>
</dbReference>
<feature type="domain" description="YhcG N-terminal" evidence="2">
    <location>
        <begin position="14"/>
        <end position="148"/>
    </location>
</feature>